<dbReference type="InterPro" id="IPR001789">
    <property type="entry name" value="Sig_transdc_resp-reg_receiver"/>
</dbReference>
<evidence type="ECO:0000256" key="1">
    <source>
        <dbReference type="PROSITE-ProRule" id="PRU00169"/>
    </source>
</evidence>
<dbReference type="SUPFAM" id="SSF52172">
    <property type="entry name" value="CheY-like"/>
    <property type="match status" value="1"/>
</dbReference>
<dbReference type="InterPro" id="IPR046947">
    <property type="entry name" value="LytR-like"/>
</dbReference>
<evidence type="ECO:0000313" key="5">
    <source>
        <dbReference type="Proteomes" id="UP000297998"/>
    </source>
</evidence>
<sequence>MKYIIIEDEQHNAALLKSIIDKYEDITILLAILPTIQESIAWLNENTHPDVIFMDVRLADGLSFEIFKHVTIQSPVIFTTAYDEYALQAFKVYGAAYLLKPIVKEELAEALEKVKRIKPKFSDDDLGLLVNMFQTQQKKYKSRFLLHYREIYKVIPVEDIDYVFLEHKTVYFRLRDDSSITVPYNLEELEEQLDPQFFFRVNRQYILHINSIESMHKYFNEKTKVILKRDRNAEVIVSRIRMPQFKLWLDR</sequence>
<protein>
    <submittedName>
        <fullName evidence="4">Response regulator transcription factor</fullName>
    </submittedName>
</protein>
<dbReference type="RefSeq" id="WP_135837005.1">
    <property type="nucleotide sequence ID" value="NZ_CAUQWU010000001.1"/>
</dbReference>
<dbReference type="InterPro" id="IPR007492">
    <property type="entry name" value="LytTR_DNA-bd_dom"/>
</dbReference>
<dbReference type="PANTHER" id="PTHR37299:SF1">
    <property type="entry name" value="STAGE 0 SPORULATION PROTEIN A HOMOLOG"/>
    <property type="match status" value="1"/>
</dbReference>
<dbReference type="SMART" id="SM00850">
    <property type="entry name" value="LytTR"/>
    <property type="match status" value="1"/>
</dbReference>
<dbReference type="InterPro" id="IPR011006">
    <property type="entry name" value="CheY-like_superfamily"/>
</dbReference>
<dbReference type="PANTHER" id="PTHR37299">
    <property type="entry name" value="TRANSCRIPTIONAL REGULATOR-RELATED"/>
    <property type="match status" value="1"/>
</dbReference>
<dbReference type="EMBL" id="SRPE01000018">
    <property type="protein sequence ID" value="TGN21675.1"/>
    <property type="molecule type" value="Genomic_DNA"/>
</dbReference>
<evidence type="ECO:0000259" key="2">
    <source>
        <dbReference type="PROSITE" id="PS50110"/>
    </source>
</evidence>
<dbReference type="SMART" id="SM00448">
    <property type="entry name" value="REC"/>
    <property type="match status" value="1"/>
</dbReference>
<proteinExistence type="predicted"/>
<feature type="domain" description="Response regulatory" evidence="2">
    <location>
        <begin position="2"/>
        <end position="115"/>
    </location>
</feature>
<evidence type="ECO:0000313" key="4">
    <source>
        <dbReference type="EMBL" id="TGN21675.1"/>
    </source>
</evidence>
<dbReference type="PROSITE" id="PS50930">
    <property type="entry name" value="HTH_LYTTR"/>
    <property type="match status" value="1"/>
</dbReference>
<feature type="domain" description="HTH LytTR-type" evidence="3">
    <location>
        <begin position="144"/>
        <end position="251"/>
    </location>
</feature>
<dbReference type="Pfam" id="PF04397">
    <property type="entry name" value="LytTR"/>
    <property type="match status" value="1"/>
</dbReference>
<gene>
    <name evidence="4" type="ORF">E4J94_17150</name>
</gene>
<comment type="caution">
    <text evidence="4">The sequence shown here is derived from an EMBL/GenBank/DDBJ whole genome shotgun (WGS) entry which is preliminary data.</text>
</comment>
<dbReference type="GO" id="GO:0003677">
    <property type="term" value="F:DNA binding"/>
    <property type="evidence" value="ECO:0007669"/>
    <property type="project" value="InterPro"/>
</dbReference>
<reference evidence="4 5" key="1">
    <citation type="submission" date="2019-03" db="EMBL/GenBank/DDBJ databases">
        <title>Empedobacter tilapiae sp. nov., isolated from an intestine of Nile tilapia Oreochromis niloticus.</title>
        <authorList>
            <person name="Kim Y.-O."/>
            <person name="Yoon J.-H."/>
        </authorList>
    </citation>
    <scope>NUCLEOTIDE SEQUENCE [LARGE SCALE GENOMIC DNA]</scope>
    <source>
        <strain evidence="4 5">MRS2</strain>
    </source>
</reference>
<dbReference type="Gene3D" id="2.40.50.1020">
    <property type="entry name" value="LytTr DNA-binding domain"/>
    <property type="match status" value="1"/>
</dbReference>
<organism evidence="4 5">
    <name type="scientific">Empedobacter tilapiae</name>
    <dbReference type="NCBI Taxonomy" id="2491114"/>
    <lineage>
        <taxon>Bacteria</taxon>
        <taxon>Pseudomonadati</taxon>
        <taxon>Bacteroidota</taxon>
        <taxon>Flavobacteriia</taxon>
        <taxon>Flavobacteriales</taxon>
        <taxon>Weeksellaceae</taxon>
        <taxon>Empedobacter</taxon>
    </lineage>
</organism>
<dbReference type="GO" id="GO:0000156">
    <property type="term" value="F:phosphorelay response regulator activity"/>
    <property type="evidence" value="ECO:0007669"/>
    <property type="project" value="InterPro"/>
</dbReference>
<dbReference type="Proteomes" id="UP000297998">
    <property type="component" value="Unassembled WGS sequence"/>
</dbReference>
<feature type="modified residue" description="4-aspartylphosphate" evidence="1">
    <location>
        <position position="55"/>
    </location>
</feature>
<evidence type="ECO:0000259" key="3">
    <source>
        <dbReference type="PROSITE" id="PS50930"/>
    </source>
</evidence>
<dbReference type="OrthoDB" id="2168082at2"/>
<name>A0A4Z1BHZ2_9FLAO</name>
<dbReference type="Pfam" id="PF00072">
    <property type="entry name" value="Response_reg"/>
    <property type="match status" value="1"/>
</dbReference>
<dbReference type="AlphaFoldDB" id="A0A4Z1BHZ2"/>
<dbReference type="PROSITE" id="PS50110">
    <property type="entry name" value="RESPONSE_REGULATORY"/>
    <property type="match status" value="1"/>
</dbReference>
<accession>A0A4Z1BHZ2</accession>
<keyword evidence="5" id="KW-1185">Reference proteome</keyword>
<keyword evidence="1" id="KW-0597">Phosphoprotein</keyword>
<dbReference type="Gene3D" id="3.40.50.2300">
    <property type="match status" value="1"/>
</dbReference>